<dbReference type="GO" id="GO:0005886">
    <property type="term" value="C:plasma membrane"/>
    <property type="evidence" value="ECO:0007669"/>
    <property type="project" value="UniProtKB-SubCell"/>
</dbReference>
<feature type="transmembrane region" description="Helical" evidence="7">
    <location>
        <begin position="293"/>
        <end position="311"/>
    </location>
</feature>
<feature type="transmembrane region" description="Helical" evidence="7">
    <location>
        <begin position="140"/>
        <end position="163"/>
    </location>
</feature>
<evidence type="ECO:0000256" key="6">
    <source>
        <dbReference type="ARBA" id="ARBA00023136"/>
    </source>
</evidence>
<feature type="transmembrane region" description="Helical" evidence="7">
    <location>
        <begin position="44"/>
        <end position="66"/>
    </location>
</feature>
<reference evidence="10" key="1">
    <citation type="submission" date="2021-01" db="EMBL/GenBank/DDBJ databases">
        <title>Whole genome shotgun sequence of Cellulomonas chitinilytica NBRC 110799.</title>
        <authorList>
            <person name="Komaki H."/>
            <person name="Tamura T."/>
        </authorList>
    </citation>
    <scope>NUCLEOTIDE SEQUENCE</scope>
    <source>
        <strain evidence="10">NBRC 110799</strain>
    </source>
</reference>
<gene>
    <name evidence="10" type="ORF">Cch01nite_03100</name>
</gene>
<dbReference type="GO" id="GO:0055085">
    <property type="term" value="P:transmembrane transport"/>
    <property type="evidence" value="ECO:0007669"/>
    <property type="project" value="InterPro"/>
</dbReference>
<keyword evidence="11" id="KW-1185">Reference proteome</keyword>
<keyword evidence="2 7" id="KW-0813">Transport</keyword>
<feature type="transmembrane region" description="Helical" evidence="7">
    <location>
        <begin position="323"/>
        <end position="341"/>
    </location>
</feature>
<dbReference type="EMBL" id="BONK01000001">
    <property type="protein sequence ID" value="GIG19586.1"/>
    <property type="molecule type" value="Genomic_DNA"/>
</dbReference>
<feature type="transmembrane region" description="Helical" evidence="7">
    <location>
        <begin position="353"/>
        <end position="376"/>
    </location>
</feature>
<dbReference type="PANTHER" id="PTHR43163">
    <property type="entry name" value="DIPEPTIDE TRANSPORT SYSTEM PERMEASE PROTEIN DPPB-RELATED"/>
    <property type="match status" value="1"/>
</dbReference>
<accession>A0A919NXU2</accession>
<keyword evidence="6 7" id="KW-0472">Membrane</keyword>
<proteinExistence type="inferred from homology"/>
<dbReference type="InterPro" id="IPR035906">
    <property type="entry name" value="MetI-like_sf"/>
</dbReference>
<dbReference type="RefSeq" id="WP_308439181.1">
    <property type="nucleotide sequence ID" value="NZ_BONK01000001.1"/>
</dbReference>
<dbReference type="InterPro" id="IPR000515">
    <property type="entry name" value="MetI-like"/>
</dbReference>
<evidence type="ECO:0000256" key="5">
    <source>
        <dbReference type="ARBA" id="ARBA00022989"/>
    </source>
</evidence>
<evidence type="ECO:0000259" key="9">
    <source>
        <dbReference type="PROSITE" id="PS50928"/>
    </source>
</evidence>
<feature type="transmembrane region" description="Helical" evidence="7">
    <location>
        <begin position="267"/>
        <end position="286"/>
    </location>
</feature>
<dbReference type="CDD" id="cd06261">
    <property type="entry name" value="TM_PBP2"/>
    <property type="match status" value="1"/>
</dbReference>
<evidence type="ECO:0000256" key="4">
    <source>
        <dbReference type="ARBA" id="ARBA00022692"/>
    </source>
</evidence>
<feature type="region of interest" description="Disordered" evidence="8">
    <location>
        <begin position="1"/>
        <end position="28"/>
    </location>
</feature>
<feature type="transmembrane region" description="Helical" evidence="7">
    <location>
        <begin position="513"/>
        <end position="538"/>
    </location>
</feature>
<keyword evidence="4 7" id="KW-0812">Transmembrane</keyword>
<keyword evidence="3" id="KW-1003">Cell membrane</keyword>
<feature type="transmembrane region" description="Helical" evidence="7">
    <location>
        <begin position="175"/>
        <end position="195"/>
    </location>
</feature>
<evidence type="ECO:0000256" key="2">
    <source>
        <dbReference type="ARBA" id="ARBA00022448"/>
    </source>
</evidence>
<comment type="similarity">
    <text evidence="7">Belongs to the binding-protein-dependent transport system permease family.</text>
</comment>
<dbReference type="AlphaFoldDB" id="A0A919NXU2"/>
<keyword evidence="5 7" id="KW-1133">Transmembrane helix</keyword>
<evidence type="ECO:0000256" key="1">
    <source>
        <dbReference type="ARBA" id="ARBA00004651"/>
    </source>
</evidence>
<protein>
    <recommendedName>
        <fullName evidence="9">ABC transmembrane type-1 domain-containing protein</fullName>
    </recommendedName>
</protein>
<evidence type="ECO:0000256" key="8">
    <source>
        <dbReference type="SAM" id="MobiDB-lite"/>
    </source>
</evidence>
<evidence type="ECO:0000256" key="3">
    <source>
        <dbReference type="ARBA" id="ARBA00022475"/>
    </source>
</evidence>
<sequence length="546" mass="57991">MATTTTSGSAAAETDARSASDVAPAPVRRQRRGAPMATFLGRRFLSSLIVLVGATFIVYMLLAYAIDPLEDLRTSTAPNKAQLIEARINALNLDTPPALRWLEWLRGAAGCLVGNCDLGTSWVTGNQVTSMLQGAVYSTVQLVATATFLAIGLGVVVGIVSALRQYTGFDYSVTFGSFVLYSLPSFWVAVLLKQWGAIGFNDFLADPVVKTGTTVLLAVIAGIVWSAIIGGPLRRRLTTFGVAALATAAVLVFVSETGWLLDPSLGPVVIGALGVGIAYAVVALGAGLKNRRALYSALTTVALGVALYYPLQYAFVNASWPLIIGLAVVAVGAGLLIGYLFGGPDRVVSARAAAITAVGVGFLIFVDRVMAVWYTYSNSTRINGRPIATIGSQTPGLQGDFWVEVLDKFTHLLLPTIALILISFAAYTRYSRASLLEVMNHDYIRTARAKGLPERVVTVRHGFRNSLIPLATVVPLDLAALFGGAIITERIFAWSGMGTMFLKGLQTADADVVMGYFIVTATLLVVANIVVDFVYAALDPRIRVNA</sequence>
<evidence type="ECO:0000313" key="10">
    <source>
        <dbReference type="EMBL" id="GIG19586.1"/>
    </source>
</evidence>
<dbReference type="PROSITE" id="PS50928">
    <property type="entry name" value="ABC_TM1"/>
    <property type="match status" value="1"/>
</dbReference>
<comment type="subcellular location">
    <subcellularLocation>
        <location evidence="1 7">Cell membrane</location>
        <topology evidence="1 7">Multi-pass membrane protein</topology>
    </subcellularLocation>
</comment>
<dbReference type="Gene3D" id="1.10.3720.10">
    <property type="entry name" value="MetI-like"/>
    <property type="match status" value="1"/>
</dbReference>
<feature type="transmembrane region" description="Helical" evidence="7">
    <location>
        <begin position="470"/>
        <end position="493"/>
    </location>
</feature>
<feature type="transmembrane region" description="Helical" evidence="7">
    <location>
        <begin position="215"/>
        <end position="233"/>
    </location>
</feature>
<name>A0A919NXU2_9CELL</name>
<feature type="domain" description="ABC transmembrane type-1" evidence="9">
    <location>
        <begin position="136"/>
        <end position="535"/>
    </location>
</feature>
<feature type="compositionally biased region" description="Low complexity" evidence="8">
    <location>
        <begin position="1"/>
        <end position="13"/>
    </location>
</feature>
<comment type="caution">
    <text evidence="10">The sequence shown here is derived from an EMBL/GenBank/DDBJ whole genome shotgun (WGS) entry which is preliminary data.</text>
</comment>
<feature type="transmembrane region" description="Helical" evidence="7">
    <location>
        <begin position="240"/>
        <end position="261"/>
    </location>
</feature>
<feature type="transmembrane region" description="Helical" evidence="7">
    <location>
        <begin position="409"/>
        <end position="427"/>
    </location>
</feature>
<dbReference type="Proteomes" id="UP000632740">
    <property type="component" value="Unassembled WGS sequence"/>
</dbReference>
<evidence type="ECO:0000313" key="11">
    <source>
        <dbReference type="Proteomes" id="UP000632740"/>
    </source>
</evidence>
<dbReference type="Pfam" id="PF00528">
    <property type="entry name" value="BPD_transp_1"/>
    <property type="match status" value="1"/>
</dbReference>
<dbReference type="PANTHER" id="PTHR43163:SF6">
    <property type="entry name" value="DIPEPTIDE TRANSPORT SYSTEM PERMEASE PROTEIN DPPB-RELATED"/>
    <property type="match status" value="1"/>
</dbReference>
<evidence type="ECO:0000256" key="7">
    <source>
        <dbReference type="RuleBase" id="RU363032"/>
    </source>
</evidence>
<organism evidence="10 11">
    <name type="scientific">Cellulomonas chitinilytica</name>
    <dbReference type="NCBI Taxonomy" id="398759"/>
    <lineage>
        <taxon>Bacteria</taxon>
        <taxon>Bacillati</taxon>
        <taxon>Actinomycetota</taxon>
        <taxon>Actinomycetes</taxon>
        <taxon>Micrococcales</taxon>
        <taxon>Cellulomonadaceae</taxon>
        <taxon>Cellulomonas</taxon>
    </lineage>
</organism>